<dbReference type="EMBL" id="GBXM01043876">
    <property type="protein sequence ID" value="JAH64701.1"/>
    <property type="molecule type" value="Transcribed_RNA"/>
</dbReference>
<name>A0A0E9V3J1_ANGAN</name>
<proteinExistence type="predicted"/>
<dbReference type="AlphaFoldDB" id="A0A0E9V3J1"/>
<accession>A0A0E9V3J1</accession>
<dbReference type="EMBL" id="GBXM01036016">
    <property type="protein sequence ID" value="JAH72561.1"/>
    <property type="molecule type" value="Transcribed_RNA"/>
</dbReference>
<protein>
    <submittedName>
        <fullName evidence="1">Uncharacterized protein</fullName>
    </submittedName>
</protein>
<sequence length="27" mass="3136">MSVLTAFKFNFNIALKRTGKWQLRHGA</sequence>
<evidence type="ECO:0000313" key="1">
    <source>
        <dbReference type="EMBL" id="JAH72561.1"/>
    </source>
</evidence>
<reference evidence="1" key="1">
    <citation type="submission" date="2014-11" db="EMBL/GenBank/DDBJ databases">
        <authorList>
            <person name="Amaro Gonzalez C."/>
        </authorList>
    </citation>
    <scope>NUCLEOTIDE SEQUENCE</scope>
</reference>
<reference evidence="1" key="2">
    <citation type="journal article" date="2015" name="Fish Shellfish Immunol.">
        <title>Early steps in the European eel (Anguilla anguilla)-Vibrio vulnificus interaction in the gills: Role of the RtxA13 toxin.</title>
        <authorList>
            <person name="Callol A."/>
            <person name="Pajuelo D."/>
            <person name="Ebbesson L."/>
            <person name="Teles M."/>
            <person name="MacKenzie S."/>
            <person name="Amaro C."/>
        </authorList>
    </citation>
    <scope>NUCLEOTIDE SEQUENCE</scope>
</reference>
<organism evidence="1">
    <name type="scientific">Anguilla anguilla</name>
    <name type="common">European freshwater eel</name>
    <name type="synonym">Muraena anguilla</name>
    <dbReference type="NCBI Taxonomy" id="7936"/>
    <lineage>
        <taxon>Eukaryota</taxon>
        <taxon>Metazoa</taxon>
        <taxon>Chordata</taxon>
        <taxon>Craniata</taxon>
        <taxon>Vertebrata</taxon>
        <taxon>Euteleostomi</taxon>
        <taxon>Actinopterygii</taxon>
        <taxon>Neopterygii</taxon>
        <taxon>Teleostei</taxon>
        <taxon>Anguilliformes</taxon>
        <taxon>Anguillidae</taxon>
        <taxon>Anguilla</taxon>
    </lineage>
</organism>